<keyword evidence="1" id="KW-1133">Transmembrane helix</keyword>
<keyword evidence="1" id="KW-0472">Membrane</keyword>
<dbReference type="eggNOG" id="COG4984">
    <property type="taxonomic scope" value="Bacteria"/>
</dbReference>
<dbReference type="Proteomes" id="UP000003730">
    <property type="component" value="Unassembled WGS sequence"/>
</dbReference>
<organism evidence="3 4">
    <name type="scientific">Bizionia argentinensis JUB59</name>
    <dbReference type="NCBI Taxonomy" id="1046627"/>
    <lineage>
        <taxon>Bacteria</taxon>
        <taxon>Pseudomonadati</taxon>
        <taxon>Bacteroidota</taxon>
        <taxon>Flavobacteriia</taxon>
        <taxon>Flavobacteriales</taxon>
        <taxon>Flavobacteriaceae</taxon>
        <taxon>Bizionia</taxon>
    </lineage>
</organism>
<evidence type="ECO:0000313" key="4">
    <source>
        <dbReference type="Proteomes" id="UP000003730"/>
    </source>
</evidence>
<evidence type="ECO:0000313" key="3">
    <source>
        <dbReference type="EMBL" id="EGV42298.1"/>
    </source>
</evidence>
<feature type="domain" description="DUF2157" evidence="2">
    <location>
        <begin position="43"/>
        <end position="151"/>
    </location>
</feature>
<keyword evidence="4" id="KW-1185">Reference proteome</keyword>
<comment type="caution">
    <text evidence="3">The sequence shown here is derived from an EMBL/GenBank/DDBJ whole genome shotgun (WGS) entry which is preliminary data.</text>
</comment>
<dbReference type="RefSeq" id="WP_008639801.1">
    <property type="nucleotide sequence ID" value="NZ_AFXZ01000067.1"/>
</dbReference>
<sequence>MAKINREDIHIISRHSNWLEISIKNTLNQDVYNDKDAWYKFLKLFFISLGVGFTTAGIIFFFAYNWADLHKFIKIGLIEALIIIIIGTILVSKFQPLIKNILLTGASVIVGVLFAVFGQIYQTGANAYDFFLGWTLFIALWVLVSNFAPLWLVFITLINTTLILYAEQVAQNWSNLFLFTLLFGINTILLILALAGKKFSSEIKIPKWFTNTLSIASITFCTIGICLGIFDDYQADFYLLIIPASLLYGLGIWYGLKIKSGFYLSIIPFSIIIITSALLLRLSDDFGMLLLICLFIIVSVTSVIANLFKLQKKWIN</sequence>
<feature type="transmembrane region" description="Helical" evidence="1">
    <location>
        <begin position="262"/>
        <end position="280"/>
    </location>
</feature>
<dbReference type="OrthoDB" id="327621at2"/>
<dbReference type="STRING" id="1046627.BZARG_395"/>
<gene>
    <name evidence="3" type="ORF">BZARG_395</name>
</gene>
<name>G2EH08_9FLAO</name>
<feature type="transmembrane region" description="Helical" evidence="1">
    <location>
        <begin position="101"/>
        <end position="121"/>
    </location>
</feature>
<protein>
    <submittedName>
        <fullName evidence="3">DUF2157 domain-containing protein</fullName>
    </submittedName>
</protein>
<feature type="transmembrane region" description="Helical" evidence="1">
    <location>
        <begin position="72"/>
        <end position="94"/>
    </location>
</feature>
<dbReference type="AlphaFoldDB" id="G2EH08"/>
<feature type="transmembrane region" description="Helical" evidence="1">
    <location>
        <begin position="176"/>
        <end position="196"/>
    </location>
</feature>
<dbReference type="InterPro" id="IPR018677">
    <property type="entry name" value="DUF2157"/>
</dbReference>
<feature type="transmembrane region" description="Helical" evidence="1">
    <location>
        <begin position="286"/>
        <end position="308"/>
    </location>
</feature>
<evidence type="ECO:0000256" key="1">
    <source>
        <dbReference type="SAM" id="Phobius"/>
    </source>
</evidence>
<reference evidence="3 4" key="1">
    <citation type="journal article" date="2008" name="Int. J. Syst. Evol. Microbiol.">
        <title>Bizionia argentinensis sp. nov., isolated from surface marine water in Antarctica.</title>
        <authorList>
            <person name="Bercovich A."/>
            <person name="Vazquez S.C."/>
            <person name="Yankilevich P."/>
            <person name="Coria S.H."/>
            <person name="Foti M."/>
            <person name="Hernandez E."/>
            <person name="Vidal A."/>
            <person name="Ruberto L."/>
            <person name="Melo C."/>
            <person name="Marenssi S."/>
            <person name="Criscuolo M."/>
            <person name="Memoli M."/>
            <person name="Arguelles M."/>
            <person name="Mac Cormack W.P."/>
        </authorList>
    </citation>
    <scope>NUCLEOTIDE SEQUENCE [LARGE SCALE GENOMIC DNA]</scope>
    <source>
        <strain evidence="3 4">JUB59</strain>
    </source>
</reference>
<evidence type="ECO:0000259" key="2">
    <source>
        <dbReference type="Pfam" id="PF09925"/>
    </source>
</evidence>
<feature type="transmembrane region" description="Helical" evidence="1">
    <location>
        <begin position="236"/>
        <end position="255"/>
    </location>
</feature>
<dbReference type="EMBL" id="AFXZ01000067">
    <property type="protein sequence ID" value="EGV42298.1"/>
    <property type="molecule type" value="Genomic_DNA"/>
</dbReference>
<keyword evidence="1" id="KW-0812">Transmembrane</keyword>
<dbReference type="Pfam" id="PF09925">
    <property type="entry name" value="DUF2157"/>
    <property type="match status" value="1"/>
</dbReference>
<dbReference type="PATRIC" id="fig|1046627.3.peg.2786"/>
<feature type="transmembrane region" description="Helical" evidence="1">
    <location>
        <begin position="44"/>
        <end position="66"/>
    </location>
</feature>
<accession>G2EH08</accession>
<proteinExistence type="predicted"/>
<feature type="transmembrane region" description="Helical" evidence="1">
    <location>
        <begin position="208"/>
        <end position="230"/>
    </location>
</feature>